<feature type="signal peptide" evidence="1">
    <location>
        <begin position="1"/>
        <end position="22"/>
    </location>
</feature>
<dbReference type="InterPro" id="IPR036378">
    <property type="entry name" value="FAS1_dom_sf"/>
</dbReference>
<dbReference type="Gene3D" id="2.30.180.10">
    <property type="entry name" value="FAS1 domain"/>
    <property type="match status" value="1"/>
</dbReference>
<feature type="domain" description="FAS1" evidence="2">
    <location>
        <begin position="36"/>
        <end position="175"/>
    </location>
</feature>
<dbReference type="SMART" id="SM00554">
    <property type="entry name" value="FAS1"/>
    <property type="match status" value="1"/>
</dbReference>
<evidence type="ECO:0000256" key="1">
    <source>
        <dbReference type="SAM" id="SignalP"/>
    </source>
</evidence>
<evidence type="ECO:0000313" key="3">
    <source>
        <dbReference type="EMBL" id="CCD17878.1"/>
    </source>
</evidence>
<feature type="chain" id="PRO_5003470359" evidence="1">
    <location>
        <begin position="23"/>
        <end position="178"/>
    </location>
</feature>
<evidence type="ECO:0000259" key="2">
    <source>
        <dbReference type="PROSITE" id="PS50213"/>
    </source>
</evidence>
<dbReference type="PROSITE" id="PS50213">
    <property type="entry name" value="FAS1"/>
    <property type="match status" value="1"/>
</dbReference>
<dbReference type="EMBL" id="HE578723">
    <property type="protein sequence ID" value="CCD17878.1"/>
    <property type="molecule type" value="mRNA"/>
</dbReference>
<name>G4V4D6_9VIRI</name>
<keyword evidence="1" id="KW-0732">Signal</keyword>
<organism evidence="3">
    <name type="scientific">Micrasterias denticulata</name>
    <dbReference type="NCBI Taxonomy" id="407018"/>
    <lineage>
        <taxon>Eukaryota</taxon>
        <taxon>Viridiplantae</taxon>
        <taxon>Streptophyta</taxon>
        <taxon>Zygnematophyceae</taxon>
        <taxon>Zygnematophycidae</taxon>
        <taxon>Desmidiales</taxon>
        <taxon>Desmidiaceae</taxon>
        <taxon>Micrasterias</taxon>
    </lineage>
</organism>
<gene>
    <name evidence="3" type="primary">Md4341</name>
</gene>
<proteinExistence type="evidence at transcript level"/>
<dbReference type="Pfam" id="PF02469">
    <property type="entry name" value="Fasciclin"/>
    <property type="match status" value="1"/>
</dbReference>
<sequence>MGSFQLASLLLVLALSLLSSEARISRPATTTLAKDLDAAFAKLAKTKGYSIISGTSYTSQVKKAVLASGVKTITFLAPNDAASQAAEQNPDLISAGGTTVVEYHTFPTLYTATQLSGLPANAKILTGAGSSMIKTSAQGKTPVKLKSPKAKAVATVIQTVYSGTKVVILGIDTVLLPA</sequence>
<dbReference type="AlphaFoldDB" id="G4V4D6"/>
<dbReference type="InterPro" id="IPR000782">
    <property type="entry name" value="FAS1_domain"/>
</dbReference>
<protein>
    <submittedName>
        <fullName evidence="3">Fasciclin-like arabinogalactan protein</fullName>
    </submittedName>
</protein>
<reference evidence="3" key="1">
    <citation type="journal article" date="2011" name="BMC Plant Biol.">
        <title>Transcriptional analysis of cell growth and morphogenesis in the unicellular green alga Micrasterias (Streptophyta), with emphasis on the role of expansin.</title>
        <authorList>
            <person name="Vannerum K."/>
            <person name="Huysman M."/>
            <person name="De Rycke R."/>
            <person name="Vuylsteke M."/>
            <person name="Leliaert F."/>
            <person name="Pollier J."/>
            <person name="Luetz-Meindl U."/>
            <person name="Gillard J."/>
            <person name="De Veylder L."/>
            <person name="Goossens A."/>
            <person name="Inze D."/>
            <person name="Vyverman W."/>
        </authorList>
    </citation>
    <scope>NUCLEOTIDE SEQUENCE</scope>
</reference>
<accession>G4V4D6</accession>
<dbReference type="SUPFAM" id="SSF82153">
    <property type="entry name" value="FAS1 domain"/>
    <property type="match status" value="1"/>
</dbReference>